<keyword evidence="3" id="KW-0813">Transport</keyword>
<evidence type="ECO:0000256" key="2">
    <source>
        <dbReference type="ARBA" id="ARBA00008873"/>
    </source>
</evidence>
<feature type="domain" description="Cation efflux protein transmembrane" evidence="10">
    <location>
        <begin position="21"/>
        <end position="212"/>
    </location>
</feature>
<keyword evidence="13" id="KW-1185">Reference proteome</keyword>
<dbReference type="GO" id="GO:0005886">
    <property type="term" value="C:plasma membrane"/>
    <property type="evidence" value="ECO:0007669"/>
    <property type="project" value="TreeGrafter"/>
</dbReference>
<feature type="domain" description="Cation efflux protein cytoplasmic" evidence="11">
    <location>
        <begin position="216"/>
        <end position="292"/>
    </location>
</feature>
<feature type="transmembrane region" description="Helical" evidence="9">
    <location>
        <begin position="182"/>
        <end position="204"/>
    </location>
</feature>
<name>A0A915YI73_9BACT</name>
<keyword evidence="7" id="KW-0406">Ion transport</keyword>
<organism evidence="12 13">
    <name type="scientific">Aureispira anguillae</name>
    <dbReference type="NCBI Taxonomy" id="2864201"/>
    <lineage>
        <taxon>Bacteria</taxon>
        <taxon>Pseudomonadati</taxon>
        <taxon>Bacteroidota</taxon>
        <taxon>Saprospiria</taxon>
        <taxon>Saprospirales</taxon>
        <taxon>Saprospiraceae</taxon>
        <taxon>Aureispira</taxon>
    </lineage>
</organism>
<comment type="similarity">
    <text evidence="2">Belongs to the cation diffusion facilitator (CDF) transporter (TC 2.A.4) family. SLC30A subfamily.</text>
</comment>
<keyword evidence="5" id="KW-0864">Zinc transport</keyword>
<dbReference type="NCBIfam" id="TIGR01297">
    <property type="entry name" value="CDF"/>
    <property type="match status" value="1"/>
</dbReference>
<feature type="transmembrane region" description="Helical" evidence="9">
    <location>
        <begin position="119"/>
        <end position="143"/>
    </location>
</feature>
<dbReference type="InterPro" id="IPR058533">
    <property type="entry name" value="Cation_efflux_TM"/>
</dbReference>
<dbReference type="InterPro" id="IPR027469">
    <property type="entry name" value="Cation_efflux_TMD_sf"/>
</dbReference>
<dbReference type="EMBL" id="AP026867">
    <property type="protein sequence ID" value="BDS13538.1"/>
    <property type="molecule type" value="Genomic_DNA"/>
</dbReference>
<dbReference type="GO" id="GO:0005385">
    <property type="term" value="F:zinc ion transmembrane transporter activity"/>
    <property type="evidence" value="ECO:0007669"/>
    <property type="project" value="TreeGrafter"/>
</dbReference>
<dbReference type="PANTHER" id="PTHR11562:SF17">
    <property type="entry name" value="RE54080P-RELATED"/>
    <property type="match status" value="1"/>
</dbReference>
<evidence type="ECO:0000256" key="3">
    <source>
        <dbReference type="ARBA" id="ARBA00022448"/>
    </source>
</evidence>
<reference evidence="12" key="1">
    <citation type="submission" date="2022-09" db="EMBL/GenBank/DDBJ databases">
        <title>Aureispira anguillicida sp. nov., isolated from Leptocephalus of Japanese eel Anguilla japonica.</title>
        <authorList>
            <person name="Yuasa K."/>
            <person name="Mekata T."/>
            <person name="Ikunari K."/>
        </authorList>
    </citation>
    <scope>NUCLEOTIDE SEQUENCE</scope>
    <source>
        <strain evidence="12">EL160426</strain>
    </source>
</reference>
<keyword evidence="6 9" id="KW-1133">Transmembrane helix</keyword>
<evidence type="ECO:0000256" key="8">
    <source>
        <dbReference type="ARBA" id="ARBA00023136"/>
    </source>
</evidence>
<evidence type="ECO:0000313" key="12">
    <source>
        <dbReference type="EMBL" id="BDS13538.1"/>
    </source>
</evidence>
<feature type="transmembrane region" description="Helical" evidence="9">
    <location>
        <begin position="155"/>
        <end position="176"/>
    </location>
</feature>
<feature type="transmembrane region" description="Helical" evidence="9">
    <location>
        <begin position="20"/>
        <end position="38"/>
    </location>
</feature>
<evidence type="ECO:0000256" key="7">
    <source>
        <dbReference type="ARBA" id="ARBA00023065"/>
    </source>
</evidence>
<evidence type="ECO:0000259" key="11">
    <source>
        <dbReference type="Pfam" id="PF16916"/>
    </source>
</evidence>
<evidence type="ECO:0000256" key="5">
    <source>
        <dbReference type="ARBA" id="ARBA00022906"/>
    </source>
</evidence>
<dbReference type="InterPro" id="IPR027470">
    <property type="entry name" value="Cation_efflux_CTD"/>
</dbReference>
<feature type="transmembrane region" description="Helical" evidence="9">
    <location>
        <begin position="58"/>
        <end position="77"/>
    </location>
</feature>
<proteinExistence type="inferred from homology"/>
<evidence type="ECO:0000259" key="10">
    <source>
        <dbReference type="Pfam" id="PF01545"/>
    </source>
</evidence>
<dbReference type="Gene3D" id="1.20.1510.10">
    <property type="entry name" value="Cation efflux protein transmembrane domain"/>
    <property type="match status" value="1"/>
</dbReference>
<feature type="transmembrane region" description="Helical" evidence="9">
    <location>
        <begin position="89"/>
        <end position="107"/>
    </location>
</feature>
<dbReference type="InterPro" id="IPR002524">
    <property type="entry name" value="Cation_efflux"/>
</dbReference>
<evidence type="ECO:0000256" key="6">
    <source>
        <dbReference type="ARBA" id="ARBA00022989"/>
    </source>
</evidence>
<dbReference type="Pfam" id="PF16916">
    <property type="entry name" value="ZT_dimer"/>
    <property type="match status" value="1"/>
</dbReference>
<accession>A0A915YI73</accession>
<comment type="subcellular location">
    <subcellularLocation>
        <location evidence="1">Membrane</location>
        <topology evidence="1">Multi-pass membrane protein</topology>
    </subcellularLocation>
</comment>
<dbReference type="AlphaFoldDB" id="A0A915YI73"/>
<keyword evidence="8 9" id="KW-0472">Membrane</keyword>
<gene>
    <name evidence="12" type="ORF">AsAng_0042770</name>
</gene>
<dbReference type="SUPFAM" id="SSF160240">
    <property type="entry name" value="Cation efflux protein cytoplasmic domain-like"/>
    <property type="match status" value="1"/>
</dbReference>
<dbReference type="RefSeq" id="WP_264788805.1">
    <property type="nucleotide sequence ID" value="NZ_AP026867.1"/>
</dbReference>
<dbReference type="Pfam" id="PF01545">
    <property type="entry name" value="Cation_efflux"/>
    <property type="match status" value="1"/>
</dbReference>
<keyword evidence="4 9" id="KW-0812">Transmembrane</keyword>
<dbReference type="SUPFAM" id="SSF161111">
    <property type="entry name" value="Cation efflux protein transmembrane domain-like"/>
    <property type="match status" value="1"/>
</dbReference>
<dbReference type="InterPro" id="IPR036837">
    <property type="entry name" value="Cation_efflux_CTD_sf"/>
</dbReference>
<sequence length="316" mass="35398">MGHNHDHQHHELRIADVNKALIFGIILNIIFVLLEVIAGLRYDSLALLSDAGHNFSDVIALVLALVAFKLLAIAPNLNYTYGYRKTTILAALINALLLLTAVGVILWESIDRWLNPVVINGSVTAMIASFGIVINGFTAWLFVKDKDKDLNIKGAYLHMLADTLVSIGVVISGLVIWWTDWYWVDTVMSWVIVAMIMLSTWSLFKDSIRLILDGVPKEINLASIRQKILEMDGIVSMHHIHVWALSTAENAMTAHLVIQQACTFEDAAVLKSKIKHLLEHENIKHVTLEIEKKDETCSATACTIVSEQEDHHHHEH</sequence>
<evidence type="ECO:0000256" key="9">
    <source>
        <dbReference type="SAM" id="Phobius"/>
    </source>
</evidence>
<dbReference type="InterPro" id="IPR050681">
    <property type="entry name" value="CDF/SLC30A"/>
</dbReference>
<protein>
    <submittedName>
        <fullName evidence="12">Cation diffusion facilitator family transporter</fullName>
    </submittedName>
</protein>
<evidence type="ECO:0000313" key="13">
    <source>
        <dbReference type="Proteomes" id="UP001060919"/>
    </source>
</evidence>
<dbReference type="PANTHER" id="PTHR11562">
    <property type="entry name" value="CATION EFFLUX PROTEIN/ ZINC TRANSPORTER"/>
    <property type="match status" value="1"/>
</dbReference>
<dbReference type="Proteomes" id="UP001060919">
    <property type="component" value="Chromosome"/>
</dbReference>
<dbReference type="KEGG" id="aup:AsAng_0042770"/>
<keyword evidence="5" id="KW-0862">Zinc</keyword>
<evidence type="ECO:0000256" key="1">
    <source>
        <dbReference type="ARBA" id="ARBA00004141"/>
    </source>
</evidence>
<evidence type="ECO:0000256" key="4">
    <source>
        <dbReference type="ARBA" id="ARBA00022692"/>
    </source>
</evidence>